<evidence type="ECO:0000313" key="2">
    <source>
        <dbReference type="EMBL" id="OGG57374.1"/>
    </source>
</evidence>
<feature type="domain" description="PD-(D/E)XK endonuclease-like" evidence="1">
    <location>
        <begin position="21"/>
        <end position="242"/>
    </location>
</feature>
<sequence length="265" mass="30118">MSEYYKPDRNPNWNYGGGKFRLSRSKIALFLECPRCFYVDNKLGTARPPGFPFALNSAVDALLKKEFDIHRASGTAHPLMKQYGVDAVPFAHKDLNTWREVFKGVETMHKPTGFVVSGAVDDIWVDPKGGLIVVDYKSTSKDEKIESLDKAWHEGYKRQMEIYQWLLRQNGFKVSDMGYFVYANAGKDKKAFDGVLEFEVTLVPYKGDDSWIEKSLTSIKKCLDSDALPETDPECDYCQYRETVGKKLMAFAGTTRKTDQQSLGL</sequence>
<dbReference type="InterPro" id="IPR011604">
    <property type="entry name" value="PDDEXK-like_dom_sf"/>
</dbReference>
<reference evidence="2 3" key="1">
    <citation type="journal article" date="2016" name="Nat. Commun.">
        <title>Thousands of microbial genomes shed light on interconnected biogeochemical processes in an aquifer system.</title>
        <authorList>
            <person name="Anantharaman K."/>
            <person name="Brown C.T."/>
            <person name="Hug L.A."/>
            <person name="Sharon I."/>
            <person name="Castelle C.J."/>
            <person name="Probst A.J."/>
            <person name="Thomas B.C."/>
            <person name="Singh A."/>
            <person name="Wilkins M.J."/>
            <person name="Karaoz U."/>
            <person name="Brodie E.L."/>
            <person name="Williams K.H."/>
            <person name="Hubbard S.S."/>
            <person name="Banfield J.F."/>
        </authorList>
    </citation>
    <scope>NUCLEOTIDE SEQUENCE [LARGE SCALE GENOMIC DNA]</scope>
</reference>
<organism evidence="2 3">
    <name type="scientific">Candidatus Kaiserbacteria bacterium RIFCSPHIGHO2_01_FULL_55_17</name>
    <dbReference type="NCBI Taxonomy" id="1798484"/>
    <lineage>
        <taxon>Bacteria</taxon>
        <taxon>Candidatus Kaiseribacteriota</taxon>
    </lineage>
</organism>
<dbReference type="Gene3D" id="3.90.320.10">
    <property type="match status" value="1"/>
</dbReference>
<dbReference type="AlphaFoldDB" id="A0A1F6D7F4"/>
<evidence type="ECO:0000313" key="3">
    <source>
        <dbReference type="Proteomes" id="UP000177958"/>
    </source>
</evidence>
<proteinExistence type="predicted"/>
<dbReference type="SUPFAM" id="SSF52980">
    <property type="entry name" value="Restriction endonuclease-like"/>
    <property type="match status" value="1"/>
</dbReference>
<dbReference type="EMBL" id="MFKX01000029">
    <property type="protein sequence ID" value="OGG57374.1"/>
    <property type="molecule type" value="Genomic_DNA"/>
</dbReference>
<dbReference type="Proteomes" id="UP000177958">
    <property type="component" value="Unassembled WGS sequence"/>
</dbReference>
<protein>
    <recommendedName>
        <fullName evidence="1">PD-(D/E)XK endonuclease-like domain-containing protein</fullName>
    </recommendedName>
</protein>
<name>A0A1F6D7F4_9BACT</name>
<dbReference type="Pfam" id="PF12705">
    <property type="entry name" value="PDDEXK_1"/>
    <property type="match status" value="1"/>
</dbReference>
<accession>A0A1F6D7F4</accession>
<dbReference type="InterPro" id="IPR038726">
    <property type="entry name" value="PDDEXK_AddAB-type"/>
</dbReference>
<gene>
    <name evidence="2" type="ORF">A2853_02555</name>
</gene>
<comment type="caution">
    <text evidence="2">The sequence shown here is derived from an EMBL/GenBank/DDBJ whole genome shotgun (WGS) entry which is preliminary data.</text>
</comment>
<evidence type="ECO:0000259" key="1">
    <source>
        <dbReference type="Pfam" id="PF12705"/>
    </source>
</evidence>
<dbReference type="InterPro" id="IPR011335">
    <property type="entry name" value="Restrct_endonuc-II-like"/>
</dbReference>